<sequence length="36" mass="3871">MVAQVLHITLGGKAPHLMVAQVLHLAMHCPLSRLLA</sequence>
<accession>A0A7J8MRW7</accession>
<gene>
    <name evidence="1" type="ORF">Golob_012055</name>
</gene>
<reference evidence="1 2" key="1">
    <citation type="journal article" date="2019" name="Genome Biol. Evol.">
        <title>Insights into the evolution of the New World diploid cottons (Gossypium, subgenus Houzingenia) based on genome sequencing.</title>
        <authorList>
            <person name="Grover C.E."/>
            <person name="Arick M.A. 2nd"/>
            <person name="Thrash A."/>
            <person name="Conover J.L."/>
            <person name="Sanders W.S."/>
            <person name="Peterson D.G."/>
            <person name="Frelichowski J.E."/>
            <person name="Scheffler J.A."/>
            <person name="Scheffler B.E."/>
            <person name="Wendel J.F."/>
        </authorList>
    </citation>
    <scope>NUCLEOTIDE SEQUENCE [LARGE SCALE GENOMIC DNA]</scope>
    <source>
        <strain evidence="1">157</strain>
        <tissue evidence="1">Leaf</tissue>
    </source>
</reference>
<protein>
    <submittedName>
        <fullName evidence="1">Uncharacterized protein</fullName>
    </submittedName>
</protein>
<organism evidence="1 2">
    <name type="scientific">Gossypium lobatum</name>
    <dbReference type="NCBI Taxonomy" id="34289"/>
    <lineage>
        <taxon>Eukaryota</taxon>
        <taxon>Viridiplantae</taxon>
        <taxon>Streptophyta</taxon>
        <taxon>Embryophyta</taxon>
        <taxon>Tracheophyta</taxon>
        <taxon>Spermatophyta</taxon>
        <taxon>Magnoliopsida</taxon>
        <taxon>eudicotyledons</taxon>
        <taxon>Gunneridae</taxon>
        <taxon>Pentapetalae</taxon>
        <taxon>rosids</taxon>
        <taxon>malvids</taxon>
        <taxon>Malvales</taxon>
        <taxon>Malvaceae</taxon>
        <taxon>Malvoideae</taxon>
        <taxon>Gossypium</taxon>
    </lineage>
</organism>
<dbReference type="EMBL" id="JABEZX010000009">
    <property type="protein sequence ID" value="MBA0567310.1"/>
    <property type="molecule type" value="Genomic_DNA"/>
</dbReference>
<comment type="caution">
    <text evidence="1">The sequence shown here is derived from an EMBL/GenBank/DDBJ whole genome shotgun (WGS) entry which is preliminary data.</text>
</comment>
<keyword evidence="2" id="KW-1185">Reference proteome</keyword>
<name>A0A7J8MRW7_9ROSI</name>
<dbReference type="Proteomes" id="UP000593572">
    <property type="component" value="Unassembled WGS sequence"/>
</dbReference>
<feature type="non-terminal residue" evidence="1">
    <location>
        <position position="36"/>
    </location>
</feature>
<proteinExistence type="predicted"/>
<dbReference type="AlphaFoldDB" id="A0A7J8MRW7"/>
<evidence type="ECO:0000313" key="1">
    <source>
        <dbReference type="EMBL" id="MBA0567310.1"/>
    </source>
</evidence>
<evidence type="ECO:0000313" key="2">
    <source>
        <dbReference type="Proteomes" id="UP000593572"/>
    </source>
</evidence>